<dbReference type="PANTHER" id="PTHR45527">
    <property type="entry name" value="NONRIBOSOMAL PEPTIDE SYNTHETASE"/>
    <property type="match status" value="1"/>
</dbReference>
<dbReference type="InterPro" id="IPR001242">
    <property type="entry name" value="Condensation_dom"/>
</dbReference>
<name>A0ABV5M5Y4_9ACTN</name>
<accession>A0ABV5M5Y4</accession>
<dbReference type="PANTHER" id="PTHR45527:SF1">
    <property type="entry name" value="FATTY ACID SYNTHASE"/>
    <property type="match status" value="1"/>
</dbReference>
<evidence type="ECO:0000256" key="1">
    <source>
        <dbReference type="ARBA" id="ARBA00001957"/>
    </source>
</evidence>
<dbReference type="Proteomes" id="UP001589608">
    <property type="component" value="Unassembled WGS sequence"/>
</dbReference>
<sequence length="990" mass="104287">MSTAPLTAAQQRLWFLAQLDPAALDYHIPLAYRLDGPLDTAALAGALGDIVTRHGALRTRFPLDGTDPVQEILDGWRPDVPVLTVAGDVTGAVAELANTPFDLTAAPPLRAAIVRVAPDAHIFVLVLHHILADARSLDLLRDELAKQYTARLAGEAPALPPLAFQYADHAATPRPDRSAALAYWTEQLAGAPALDLPTDHPRPARRGTDGAFDGFDLGPERGADLRTLAKAGRTTPFMTLSAVYLALLGLATGQDDISVGTPLSGRNRTEVEPLIGYFLDTVVLRADLSGDPTFRELLAQVRSTCLAAYQHGDIPARGQLFDTMFVVHSGAEDHGLALPGVTASYFDPGHRSVKFDLTLECFTGGGALKVVAQSRRDLFDPPTIASLVARFGALLRLAAADPDARLSTLFARITEAEQGPWACAGPAPAGHVLDLIDFTSAAPAVEHGATVLSYAELDARARRLADRLQGHRGLVAVQLPPGIDLIVALLAAWRAGAGYLPLDPDAPPRRIADQLAGSGAGLLVTADGIQRLDSGADTAPPAYAIFTSGSTGHPKAVAVAHTALAVRVRWMRDRYGLTAADRVLQFAAPTFDTFGEEVYPCLAAGATLVIPTGARAELPDFLKTAPGRRLTVLDLPTSYWHELCTDPAALAWPPGLRLLVLGGEQVRADALTRWFEHVGDRVEVLNTYGPTEATIIATAARLTPADATGRPPIGHPIGGTCAHIVGLGAAPVPDGVAGELVLGGPGLADGYLGRPDLTAERFTGGHYRTGDRARRRPGDGALEFLGRVDEQLKVRGYRIEPGEVEAALLTHPAIAHAVVGADGDGGLVAHLVPVAGGPAPAPAQIRAHLGALLPPYLHPRAFAFVERLPMTRHGKVDRAALPPVAPAGGDGRGPASDGELLVAAVWEAVLQVRGVRADDDFFDLGGHSLLATRVAARLRSDAGVEVPLRTIFEHTTVAGLAVAVEELLLAEIDALDDDEVRRLLAAEAEE</sequence>
<dbReference type="SUPFAM" id="SSF56801">
    <property type="entry name" value="Acetyl-CoA synthetase-like"/>
    <property type="match status" value="1"/>
</dbReference>
<organism evidence="6 7">
    <name type="scientific">Dactylosporangium vinaceum</name>
    <dbReference type="NCBI Taxonomy" id="53362"/>
    <lineage>
        <taxon>Bacteria</taxon>
        <taxon>Bacillati</taxon>
        <taxon>Actinomycetota</taxon>
        <taxon>Actinomycetes</taxon>
        <taxon>Micromonosporales</taxon>
        <taxon>Micromonosporaceae</taxon>
        <taxon>Dactylosporangium</taxon>
    </lineage>
</organism>
<dbReference type="CDD" id="cd19531">
    <property type="entry name" value="LCL_NRPS-like"/>
    <property type="match status" value="1"/>
</dbReference>
<dbReference type="Pfam" id="PF13193">
    <property type="entry name" value="AMP-binding_C"/>
    <property type="match status" value="1"/>
</dbReference>
<keyword evidence="2" id="KW-0596">Phosphopantetheine</keyword>
<comment type="cofactor">
    <cofactor evidence="1">
        <name>pantetheine 4'-phosphate</name>
        <dbReference type="ChEBI" id="CHEBI:47942"/>
    </cofactor>
</comment>
<feature type="region of interest" description="Disordered" evidence="4">
    <location>
        <begin position="194"/>
        <end position="218"/>
    </location>
</feature>
<dbReference type="EMBL" id="JBHMCA010000025">
    <property type="protein sequence ID" value="MFB9444231.1"/>
    <property type="molecule type" value="Genomic_DNA"/>
</dbReference>
<evidence type="ECO:0000256" key="4">
    <source>
        <dbReference type="SAM" id="MobiDB-lite"/>
    </source>
</evidence>
<dbReference type="Gene3D" id="3.30.559.10">
    <property type="entry name" value="Chloramphenicol acetyltransferase-like domain"/>
    <property type="match status" value="1"/>
</dbReference>
<proteinExistence type="predicted"/>
<evidence type="ECO:0000256" key="3">
    <source>
        <dbReference type="ARBA" id="ARBA00022553"/>
    </source>
</evidence>
<evidence type="ECO:0000313" key="7">
    <source>
        <dbReference type="Proteomes" id="UP001589608"/>
    </source>
</evidence>
<dbReference type="CDD" id="cd05930">
    <property type="entry name" value="A_NRPS"/>
    <property type="match status" value="1"/>
</dbReference>
<dbReference type="SUPFAM" id="SSF52777">
    <property type="entry name" value="CoA-dependent acyltransferases"/>
    <property type="match status" value="2"/>
</dbReference>
<evidence type="ECO:0000313" key="6">
    <source>
        <dbReference type="EMBL" id="MFB9444231.1"/>
    </source>
</evidence>
<dbReference type="SMART" id="SM00823">
    <property type="entry name" value="PKS_PP"/>
    <property type="match status" value="1"/>
</dbReference>
<dbReference type="InterPro" id="IPR045851">
    <property type="entry name" value="AMP-bd_C_sf"/>
</dbReference>
<dbReference type="Gene3D" id="3.40.50.1820">
    <property type="entry name" value="alpha/beta hydrolase"/>
    <property type="match status" value="1"/>
</dbReference>
<dbReference type="InterPro" id="IPR020806">
    <property type="entry name" value="PKS_PP-bd"/>
</dbReference>
<keyword evidence="3" id="KW-0597">Phosphoprotein</keyword>
<dbReference type="SUPFAM" id="SSF47336">
    <property type="entry name" value="ACP-like"/>
    <property type="match status" value="1"/>
</dbReference>
<dbReference type="PROSITE" id="PS50075">
    <property type="entry name" value="CARRIER"/>
    <property type="match status" value="1"/>
</dbReference>
<dbReference type="Gene3D" id="3.30.559.30">
    <property type="entry name" value="Nonribosomal peptide synthetase, condensation domain"/>
    <property type="match status" value="1"/>
</dbReference>
<dbReference type="RefSeq" id="WP_223105121.1">
    <property type="nucleotide sequence ID" value="NZ_CP061913.1"/>
</dbReference>
<feature type="compositionally biased region" description="Basic and acidic residues" evidence="4">
    <location>
        <begin position="197"/>
        <end position="208"/>
    </location>
</feature>
<dbReference type="Pfam" id="PF00550">
    <property type="entry name" value="PP-binding"/>
    <property type="match status" value="1"/>
</dbReference>
<dbReference type="InterPro" id="IPR023213">
    <property type="entry name" value="CAT-like_dom_sf"/>
</dbReference>
<feature type="domain" description="Carrier" evidence="5">
    <location>
        <begin position="893"/>
        <end position="968"/>
    </location>
</feature>
<dbReference type="Gene3D" id="3.40.50.12780">
    <property type="entry name" value="N-terminal domain of ligase-like"/>
    <property type="match status" value="1"/>
</dbReference>
<dbReference type="InterPro" id="IPR009081">
    <property type="entry name" value="PP-bd_ACP"/>
</dbReference>
<dbReference type="InterPro" id="IPR025110">
    <property type="entry name" value="AMP-bd_C"/>
</dbReference>
<dbReference type="InterPro" id="IPR006162">
    <property type="entry name" value="Ppantetheine_attach_site"/>
</dbReference>
<dbReference type="InterPro" id="IPR036736">
    <property type="entry name" value="ACP-like_sf"/>
</dbReference>
<dbReference type="Gene3D" id="3.30.300.30">
    <property type="match status" value="1"/>
</dbReference>
<evidence type="ECO:0000259" key="5">
    <source>
        <dbReference type="PROSITE" id="PS50075"/>
    </source>
</evidence>
<reference evidence="6 7" key="1">
    <citation type="submission" date="2024-09" db="EMBL/GenBank/DDBJ databases">
        <authorList>
            <person name="Sun Q."/>
            <person name="Mori K."/>
        </authorList>
    </citation>
    <scope>NUCLEOTIDE SEQUENCE [LARGE SCALE GENOMIC DNA]</scope>
    <source>
        <strain evidence="6 7">JCM 3307</strain>
    </source>
</reference>
<dbReference type="PROSITE" id="PS00012">
    <property type="entry name" value="PHOSPHOPANTETHEINE"/>
    <property type="match status" value="1"/>
</dbReference>
<dbReference type="Pfam" id="PF00501">
    <property type="entry name" value="AMP-binding"/>
    <property type="match status" value="2"/>
</dbReference>
<evidence type="ECO:0000256" key="2">
    <source>
        <dbReference type="ARBA" id="ARBA00022450"/>
    </source>
</evidence>
<dbReference type="InterPro" id="IPR000873">
    <property type="entry name" value="AMP-dep_synth/lig_dom"/>
</dbReference>
<gene>
    <name evidence="6" type="ORF">ACFFTR_14210</name>
</gene>
<dbReference type="InterPro" id="IPR042099">
    <property type="entry name" value="ANL_N_sf"/>
</dbReference>
<dbReference type="InterPro" id="IPR029058">
    <property type="entry name" value="AB_hydrolase_fold"/>
</dbReference>
<keyword evidence="7" id="KW-1185">Reference proteome</keyword>
<dbReference type="Pfam" id="PF00668">
    <property type="entry name" value="Condensation"/>
    <property type="match status" value="1"/>
</dbReference>
<protein>
    <submittedName>
        <fullName evidence="6">Condensation domain-containing protein</fullName>
    </submittedName>
</protein>
<comment type="caution">
    <text evidence="6">The sequence shown here is derived from an EMBL/GenBank/DDBJ whole genome shotgun (WGS) entry which is preliminary data.</text>
</comment>